<comment type="subcellular location">
    <subcellularLocation>
        <location evidence="1">Endomembrane system</location>
        <topology evidence="1">Multi-pass membrane protein</topology>
    </subcellularLocation>
</comment>
<dbReference type="PANTHER" id="PTHR12242:SF1">
    <property type="entry name" value="MYND-TYPE DOMAIN-CONTAINING PROTEIN"/>
    <property type="match status" value="1"/>
</dbReference>
<dbReference type="GO" id="GO:0016020">
    <property type="term" value="C:membrane"/>
    <property type="evidence" value="ECO:0007669"/>
    <property type="project" value="InterPro"/>
</dbReference>
<dbReference type="STRING" id="763665.A0A2G5B829"/>
<keyword evidence="3 5" id="KW-1133">Transmembrane helix</keyword>
<proteinExistence type="predicted"/>
<feature type="transmembrane region" description="Helical" evidence="5">
    <location>
        <begin position="72"/>
        <end position="97"/>
    </location>
</feature>
<evidence type="ECO:0000256" key="5">
    <source>
        <dbReference type="SAM" id="Phobius"/>
    </source>
</evidence>
<dbReference type="Pfam" id="PF04750">
    <property type="entry name" value="Far-17a_AIG1"/>
    <property type="match status" value="1"/>
</dbReference>
<dbReference type="Proteomes" id="UP000242474">
    <property type="component" value="Unassembled WGS sequence"/>
</dbReference>
<accession>A0A2G5B829</accession>
<dbReference type="PANTHER" id="PTHR12242">
    <property type="entry name" value="OS02G0130600 PROTEIN-RELATED"/>
    <property type="match status" value="1"/>
</dbReference>
<dbReference type="AlphaFoldDB" id="A0A2G5B829"/>
<evidence type="ECO:0000256" key="2">
    <source>
        <dbReference type="ARBA" id="ARBA00022692"/>
    </source>
</evidence>
<dbReference type="OrthoDB" id="419711at2759"/>
<dbReference type="GO" id="GO:0012505">
    <property type="term" value="C:endomembrane system"/>
    <property type="evidence" value="ECO:0007669"/>
    <property type="project" value="UniProtKB-SubCell"/>
</dbReference>
<feature type="transmembrane region" description="Helical" evidence="5">
    <location>
        <begin position="118"/>
        <end position="139"/>
    </location>
</feature>
<feature type="transmembrane region" description="Helical" evidence="5">
    <location>
        <begin position="219"/>
        <end position="246"/>
    </location>
</feature>
<reference evidence="6 7" key="1">
    <citation type="journal article" date="2015" name="Genome Biol. Evol.">
        <title>Phylogenomic analyses indicate that early fungi evolved digesting cell walls of algal ancestors of land plants.</title>
        <authorList>
            <person name="Chang Y."/>
            <person name="Wang S."/>
            <person name="Sekimoto S."/>
            <person name="Aerts A.L."/>
            <person name="Choi C."/>
            <person name="Clum A."/>
            <person name="LaButti K.M."/>
            <person name="Lindquist E.A."/>
            <person name="Yee Ngan C."/>
            <person name="Ohm R.A."/>
            <person name="Salamov A.A."/>
            <person name="Grigoriev I.V."/>
            <person name="Spatafora J.W."/>
            <person name="Berbee M.L."/>
        </authorList>
    </citation>
    <scope>NUCLEOTIDE SEQUENCE [LARGE SCALE GENOMIC DNA]</scope>
    <source>
        <strain evidence="6 7">NRRL 1564</strain>
    </source>
</reference>
<protein>
    <submittedName>
        <fullName evidence="6">Uncharacterized protein</fullName>
    </submittedName>
</protein>
<evidence type="ECO:0000256" key="4">
    <source>
        <dbReference type="ARBA" id="ARBA00023136"/>
    </source>
</evidence>
<dbReference type="EMBL" id="KZ303509">
    <property type="protein sequence ID" value="PIA15193.1"/>
    <property type="molecule type" value="Genomic_DNA"/>
</dbReference>
<dbReference type="InterPro" id="IPR006838">
    <property type="entry name" value="ADTRP_AIG1"/>
</dbReference>
<evidence type="ECO:0000313" key="6">
    <source>
        <dbReference type="EMBL" id="PIA15193.1"/>
    </source>
</evidence>
<organism evidence="6 7">
    <name type="scientific">Coemansia reversa (strain ATCC 12441 / NRRL 1564)</name>
    <dbReference type="NCBI Taxonomy" id="763665"/>
    <lineage>
        <taxon>Eukaryota</taxon>
        <taxon>Fungi</taxon>
        <taxon>Fungi incertae sedis</taxon>
        <taxon>Zoopagomycota</taxon>
        <taxon>Kickxellomycotina</taxon>
        <taxon>Kickxellomycetes</taxon>
        <taxon>Kickxellales</taxon>
        <taxon>Kickxellaceae</taxon>
        <taxon>Coemansia</taxon>
    </lineage>
</organism>
<gene>
    <name evidence="6" type="ORF">COEREDRAFT_45389</name>
</gene>
<feature type="transmembrane region" description="Helical" evidence="5">
    <location>
        <begin position="184"/>
        <end position="207"/>
    </location>
</feature>
<keyword evidence="7" id="KW-1185">Reference proteome</keyword>
<evidence type="ECO:0000256" key="3">
    <source>
        <dbReference type="ARBA" id="ARBA00022989"/>
    </source>
</evidence>
<keyword evidence="2 5" id="KW-0812">Transmembrane</keyword>
<feature type="transmembrane region" description="Helical" evidence="5">
    <location>
        <begin position="40"/>
        <end position="60"/>
    </location>
</feature>
<sequence>MEITLNQVDSYRRWHRTWQLHKLDVRRIGVSRILNSGSLVLIRSVLFSYTLGVWIFAIVFDIQHGEMSGHFAYFTHLCYTGLLAYLGASLIHTVGFWRCGGEPSSFTGMARTLQLLHWLLFESALVYATVVTTMFWGLIYKAQIYDTAEHRWLNASVHATNAVCIFVDAAVGGMVFSAHWTHPLVLAVVMVLYLVLAFLNKAINGWFVYDFIDYEKHGWVVMGTALGIAAGIVVVYYALYGILMLLDRMLPPRFTTELLLSDDNDEHNIKDKEPNTIDTVLNVHSV</sequence>
<keyword evidence="4 5" id="KW-0472">Membrane</keyword>
<evidence type="ECO:0000256" key="1">
    <source>
        <dbReference type="ARBA" id="ARBA00004127"/>
    </source>
</evidence>
<evidence type="ECO:0000313" key="7">
    <source>
        <dbReference type="Proteomes" id="UP000242474"/>
    </source>
</evidence>
<name>A0A2G5B829_COERN</name>
<feature type="transmembrane region" description="Helical" evidence="5">
    <location>
        <begin position="159"/>
        <end position="177"/>
    </location>
</feature>